<feature type="domain" description="Exoribonuclease phosphorolytic" evidence="2">
    <location>
        <begin position="155"/>
        <end position="288"/>
    </location>
</feature>
<evidence type="ECO:0000256" key="1">
    <source>
        <dbReference type="ARBA" id="ARBA00022884"/>
    </source>
</evidence>
<dbReference type="InterPro" id="IPR036456">
    <property type="entry name" value="PNPase_PH_RNA-bd_sf"/>
</dbReference>
<protein>
    <recommendedName>
        <fullName evidence="2">Exoribonuclease phosphorolytic domain-containing protein</fullName>
    </recommendedName>
</protein>
<dbReference type="Pfam" id="PF01138">
    <property type="entry name" value="RNase_PH"/>
    <property type="match status" value="1"/>
</dbReference>
<dbReference type="PANTHER" id="PTHR11252">
    <property type="entry name" value="POLYRIBONUCLEOTIDE NUCLEOTIDYLTRANSFERASE"/>
    <property type="match status" value="1"/>
</dbReference>
<dbReference type="InterPro" id="IPR020568">
    <property type="entry name" value="Ribosomal_Su5_D2-typ_SF"/>
</dbReference>
<name>A0A382UUX3_9ZZZZ</name>
<dbReference type="GO" id="GO:0006402">
    <property type="term" value="P:mRNA catabolic process"/>
    <property type="evidence" value="ECO:0007669"/>
    <property type="project" value="InterPro"/>
</dbReference>
<dbReference type="InterPro" id="IPR027408">
    <property type="entry name" value="PNPase/RNase_PH_dom_sf"/>
</dbReference>
<dbReference type="SUPFAM" id="SSF46915">
    <property type="entry name" value="Polynucleotide phosphorylase/guanosine pentaphosphate synthase (PNPase/GPSI), domain 3"/>
    <property type="match status" value="1"/>
</dbReference>
<dbReference type="InterPro" id="IPR012162">
    <property type="entry name" value="PNPase"/>
</dbReference>
<feature type="non-terminal residue" evidence="3">
    <location>
        <position position="1"/>
    </location>
</feature>
<dbReference type="AlphaFoldDB" id="A0A382UUX3"/>
<dbReference type="GO" id="GO:0004654">
    <property type="term" value="F:polyribonucleotide nucleotidyltransferase activity"/>
    <property type="evidence" value="ECO:0007669"/>
    <property type="project" value="InterPro"/>
</dbReference>
<dbReference type="GO" id="GO:0003723">
    <property type="term" value="F:RNA binding"/>
    <property type="evidence" value="ECO:0007669"/>
    <property type="project" value="UniProtKB-KW"/>
</dbReference>
<gene>
    <name evidence="3" type="ORF">METZ01_LOCUS390907</name>
</gene>
<accession>A0A382UUX3</accession>
<feature type="non-terminal residue" evidence="3">
    <location>
        <position position="290"/>
    </location>
</feature>
<dbReference type="GO" id="GO:0006396">
    <property type="term" value="P:RNA processing"/>
    <property type="evidence" value="ECO:0007669"/>
    <property type="project" value="InterPro"/>
</dbReference>
<keyword evidence="1" id="KW-0694">RNA-binding</keyword>
<dbReference type="InterPro" id="IPR001247">
    <property type="entry name" value="ExoRNase_PH_dom1"/>
</dbReference>
<dbReference type="InterPro" id="IPR036345">
    <property type="entry name" value="ExoRNase_PH_dom2_sf"/>
</dbReference>
<proteinExistence type="predicted"/>
<dbReference type="GO" id="GO:0005829">
    <property type="term" value="C:cytosol"/>
    <property type="evidence" value="ECO:0007669"/>
    <property type="project" value="TreeGrafter"/>
</dbReference>
<dbReference type="GO" id="GO:0000175">
    <property type="term" value="F:3'-5'-RNA exonuclease activity"/>
    <property type="evidence" value="ECO:0007669"/>
    <property type="project" value="TreeGrafter"/>
</dbReference>
<dbReference type="SUPFAM" id="SSF54211">
    <property type="entry name" value="Ribosomal protein S5 domain 2-like"/>
    <property type="match status" value="1"/>
</dbReference>
<evidence type="ECO:0000313" key="3">
    <source>
        <dbReference type="EMBL" id="SVD38053.1"/>
    </source>
</evidence>
<dbReference type="Gene3D" id="3.30.230.70">
    <property type="entry name" value="GHMP Kinase, N-terminal domain"/>
    <property type="match status" value="2"/>
</dbReference>
<reference evidence="3" key="1">
    <citation type="submission" date="2018-05" db="EMBL/GenBank/DDBJ databases">
        <authorList>
            <person name="Lanie J.A."/>
            <person name="Ng W.-L."/>
            <person name="Kazmierczak K.M."/>
            <person name="Andrzejewski T.M."/>
            <person name="Davidsen T.M."/>
            <person name="Wayne K.J."/>
            <person name="Tettelin H."/>
            <person name="Glass J.I."/>
            <person name="Rusch D."/>
            <person name="Podicherti R."/>
            <person name="Tsui H.-C.T."/>
            <person name="Winkler M.E."/>
        </authorList>
    </citation>
    <scope>NUCLEOTIDE SEQUENCE</scope>
</reference>
<dbReference type="SUPFAM" id="SSF55666">
    <property type="entry name" value="Ribonuclease PH domain 2-like"/>
    <property type="match status" value="1"/>
</dbReference>
<dbReference type="PANTHER" id="PTHR11252:SF0">
    <property type="entry name" value="POLYRIBONUCLEOTIDE NUCLEOTIDYLTRANSFERASE 1, MITOCHONDRIAL"/>
    <property type="match status" value="1"/>
</dbReference>
<sequence>YEQLEESEFNVLVSGSTDGVVMIESEGKEISEDLMYEAIVKSHEINNEIIDNLKAFVTKNGKDKLQITSEFDESKYSELITALESELLDIYKNNDLNKSEKDISINERIEKFFEGKESDAQHEDYKSELDKLKSNVFRKITLENKSRVDGRKFDEIRDLSGSVDIIPKVHGSGMFTRGETQVLSLVTLGSARDYQRLDTLTPLEEKRFMLHYNFPPYSVGEARPMRSPGRREIGHGALAEKAIEQVLPNSDDFPYAIRIVSEVLQSNGSTSMGTVCSATLALMDAGVPIK</sequence>
<evidence type="ECO:0000259" key="2">
    <source>
        <dbReference type="Pfam" id="PF01138"/>
    </source>
</evidence>
<dbReference type="EMBL" id="UINC01146995">
    <property type="protein sequence ID" value="SVD38053.1"/>
    <property type="molecule type" value="Genomic_DNA"/>
</dbReference>
<organism evidence="3">
    <name type="scientific">marine metagenome</name>
    <dbReference type="NCBI Taxonomy" id="408172"/>
    <lineage>
        <taxon>unclassified sequences</taxon>
        <taxon>metagenomes</taxon>
        <taxon>ecological metagenomes</taxon>
    </lineage>
</organism>